<evidence type="ECO:0000313" key="3">
    <source>
        <dbReference type="Proteomes" id="UP000479190"/>
    </source>
</evidence>
<feature type="compositionally biased region" description="Polar residues" evidence="1">
    <location>
        <begin position="61"/>
        <end position="71"/>
    </location>
</feature>
<gene>
    <name evidence="2" type="ORF">TBRA_LOCUS14182</name>
</gene>
<protein>
    <submittedName>
        <fullName evidence="2">Uncharacterized protein</fullName>
    </submittedName>
</protein>
<dbReference type="AlphaFoldDB" id="A0A6H5IYC4"/>
<reference evidence="2 3" key="1">
    <citation type="submission" date="2020-02" db="EMBL/GenBank/DDBJ databases">
        <authorList>
            <person name="Ferguson B K."/>
        </authorList>
    </citation>
    <scope>NUCLEOTIDE SEQUENCE [LARGE SCALE GENOMIC DNA]</scope>
</reference>
<sequence length="87" mass="9618">TLLPPSTISLPTLPATLYLTDFSSSPSNHRMSAPIAPYGCKHTVMQSKREREREREKQTERGNSSARTSQAHVSGFALCDYASYGNE</sequence>
<evidence type="ECO:0000256" key="1">
    <source>
        <dbReference type="SAM" id="MobiDB-lite"/>
    </source>
</evidence>
<keyword evidence="3" id="KW-1185">Reference proteome</keyword>
<dbReference type="Proteomes" id="UP000479190">
    <property type="component" value="Unassembled WGS sequence"/>
</dbReference>
<feature type="non-terminal residue" evidence="2">
    <location>
        <position position="1"/>
    </location>
</feature>
<dbReference type="EMBL" id="CADCXV010001205">
    <property type="protein sequence ID" value="CAB0042567.1"/>
    <property type="molecule type" value="Genomic_DNA"/>
</dbReference>
<proteinExistence type="predicted"/>
<name>A0A6H5IYC4_9HYME</name>
<accession>A0A6H5IYC4</accession>
<feature type="compositionally biased region" description="Basic and acidic residues" evidence="1">
    <location>
        <begin position="47"/>
        <end position="60"/>
    </location>
</feature>
<evidence type="ECO:0000313" key="2">
    <source>
        <dbReference type="EMBL" id="CAB0042567.1"/>
    </source>
</evidence>
<organism evidence="2 3">
    <name type="scientific">Trichogramma brassicae</name>
    <dbReference type="NCBI Taxonomy" id="86971"/>
    <lineage>
        <taxon>Eukaryota</taxon>
        <taxon>Metazoa</taxon>
        <taxon>Ecdysozoa</taxon>
        <taxon>Arthropoda</taxon>
        <taxon>Hexapoda</taxon>
        <taxon>Insecta</taxon>
        <taxon>Pterygota</taxon>
        <taxon>Neoptera</taxon>
        <taxon>Endopterygota</taxon>
        <taxon>Hymenoptera</taxon>
        <taxon>Apocrita</taxon>
        <taxon>Proctotrupomorpha</taxon>
        <taxon>Chalcidoidea</taxon>
        <taxon>Trichogrammatidae</taxon>
        <taxon>Trichogramma</taxon>
    </lineage>
</organism>
<feature type="region of interest" description="Disordered" evidence="1">
    <location>
        <begin position="44"/>
        <end position="71"/>
    </location>
</feature>